<dbReference type="Proteomes" id="UP000001070">
    <property type="component" value="Unassembled WGS sequence"/>
</dbReference>
<dbReference type="SUPFAM" id="SSF47072">
    <property type="entry name" value="Cysteine alpha-hairpin motif"/>
    <property type="match status" value="1"/>
</dbReference>
<reference evidence="1 2" key="1">
    <citation type="journal article" date="2007" name="Nature">
        <title>Evolution of genes and genomes on the Drosophila phylogeny.</title>
        <authorList>
            <consortium name="Drosophila 12 Genomes Consortium"/>
            <person name="Clark A.G."/>
            <person name="Eisen M.B."/>
            <person name="Smith D.R."/>
            <person name="Bergman C.M."/>
            <person name="Oliver B."/>
            <person name="Markow T.A."/>
            <person name="Kaufman T.C."/>
            <person name="Kellis M."/>
            <person name="Gelbart W."/>
            <person name="Iyer V.N."/>
            <person name="Pollard D.A."/>
            <person name="Sackton T.B."/>
            <person name="Larracuente A.M."/>
            <person name="Singh N.D."/>
            <person name="Abad J.P."/>
            <person name="Abt D.N."/>
            <person name="Adryan B."/>
            <person name="Aguade M."/>
            <person name="Akashi H."/>
            <person name="Anderson W.W."/>
            <person name="Aquadro C.F."/>
            <person name="Ardell D.H."/>
            <person name="Arguello R."/>
            <person name="Artieri C.G."/>
            <person name="Barbash D.A."/>
            <person name="Barker D."/>
            <person name="Barsanti P."/>
            <person name="Batterham P."/>
            <person name="Batzoglou S."/>
            <person name="Begun D."/>
            <person name="Bhutkar A."/>
            <person name="Blanco E."/>
            <person name="Bosak S.A."/>
            <person name="Bradley R.K."/>
            <person name="Brand A.D."/>
            <person name="Brent M.R."/>
            <person name="Brooks A.N."/>
            <person name="Brown R.H."/>
            <person name="Butlin R.K."/>
            <person name="Caggese C."/>
            <person name="Calvi B.R."/>
            <person name="Bernardo de Carvalho A."/>
            <person name="Caspi A."/>
            <person name="Castrezana S."/>
            <person name="Celniker S.E."/>
            <person name="Chang J.L."/>
            <person name="Chapple C."/>
            <person name="Chatterji S."/>
            <person name="Chinwalla A."/>
            <person name="Civetta A."/>
            <person name="Clifton S.W."/>
            <person name="Comeron J.M."/>
            <person name="Costello J.C."/>
            <person name="Coyne J.A."/>
            <person name="Daub J."/>
            <person name="David R.G."/>
            <person name="Delcher A.L."/>
            <person name="Delehaunty K."/>
            <person name="Do C.B."/>
            <person name="Ebling H."/>
            <person name="Edwards K."/>
            <person name="Eickbush T."/>
            <person name="Evans J.D."/>
            <person name="Filipski A."/>
            <person name="Findeiss S."/>
            <person name="Freyhult E."/>
            <person name="Fulton L."/>
            <person name="Fulton R."/>
            <person name="Garcia A.C."/>
            <person name="Gardiner A."/>
            <person name="Garfield D.A."/>
            <person name="Garvin B.E."/>
            <person name="Gibson G."/>
            <person name="Gilbert D."/>
            <person name="Gnerre S."/>
            <person name="Godfrey J."/>
            <person name="Good R."/>
            <person name="Gotea V."/>
            <person name="Gravely B."/>
            <person name="Greenberg A.J."/>
            <person name="Griffiths-Jones S."/>
            <person name="Gross S."/>
            <person name="Guigo R."/>
            <person name="Gustafson E.A."/>
            <person name="Haerty W."/>
            <person name="Hahn M.W."/>
            <person name="Halligan D.L."/>
            <person name="Halpern A.L."/>
            <person name="Halter G.M."/>
            <person name="Han M.V."/>
            <person name="Heger A."/>
            <person name="Hillier L."/>
            <person name="Hinrichs A.S."/>
            <person name="Holmes I."/>
            <person name="Hoskins R.A."/>
            <person name="Hubisz M.J."/>
            <person name="Hultmark D."/>
            <person name="Huntley M.A."/>
            <person name="Jaffe D.B."/>
            <person name="Jagadeeshan S."/>
            <person name="Jeck W.R."/>
            <person name="Johnson J."/>
            <person name="Jones C.D."/>
            <person name="Jordan W.C."/>
            <person name="Karpen G.H."/>
            <person name="Kataoka E."/>
            <person name="Keightley P.D."/>
            <person name="Kheradpour P."/>
            <person name="Kirkness E.F."/>
            <person name="Koerich L.B."/>
            <person name="Kristiansen K."/>
            <person name="Kudrna D."/>
            <person name="Kulathinal R.J."/>
            <person name="Kumar S."/>
            <person name="Kwok R."/>
            <person name="Lander E."/>
            <person name="Langley C.H."/>
            <person name="Lapoint R."/>
            <person name="Lazzaro B.P."/>
            <person name="Lee S.J."/>
            <person name="Levesque L."/>
            <person name="Li R."/>
            <person name="Lin C.F."/>
            <person name="Lin M.F."/>
            <person name="Lindblad-Toh K."/>
            <person name="Llopart A."/>
            <person name="Long M."/>
            <person name="Low L."/>
            <person name="Lozovsky E."/>
            <person name="Lu J."/>
            <person name="Luo M."/>
            <person name="Machado C.A."/>
            <person name="Makalowski W."/>
            <person name="Marzo M."/>
            <person name="Matsuda M."/>
            <person name="Matzkin L."/>
            <person name="McAllister B."/>
            <person name="McBride C.S."/>
            <person name="McKernan B."/>
            <person name="McKernan K."/>
            <person name="Mendez-Lago M."/>
            <person name="Minx P."/>
            <person name="Mollenhauer M.U."/>
            <person name="Montooth K."/>
            <person name="Mount S.M."/>
            <person name="Mu X."/>
            <person name="Myers E."/>
            <person name="Negre B."/>
            <person name="Newfeld S."/>
            <person name="Nielsen R."/>
            <person name="Noor M.A."/>
            <person name="O'Grady P."/>
            <person name="Pachter L."/>
            <person name="Papaceit M."/>
            <person name="Parisi M.J."/>
            <person name="Parisi M."/>
            <person name="Parts L."/>
            <person name="Pedersen J.S."/>
            <person name="Pesole G."/>
            <person name="Phillippy A.M."/>
            <person name="Ponting C.P."/>
            <person name="Pop M."/>
            <person name="Porcelli D."/>
            <person name="Powell J.R."/>
            <person name="Prohaska S."/>
            <person name="Pruitt K."/>
            <person name="Puig M."/>
            <person name="Quesneville H."/>
            <person name="Ram K.R."/>
            <person name="Rand D."/>
            <person name="Rasmussen M.D."/>
            <person name="Reed L.K."/>
            <person name="Reenan R."/>
            <person name="Reily A."/>
            <person name="Remington K.A."/>
            <person name="Rieger T.T."/>
            <person name="Ritchie M.G."/>
            <person name="Robin C."/>
            <person name="Rogers Y.H."/>
            <person name="Rohde C."/>
            <person name="Rozas J."/>
            <person name="Rubenfield M.J."/>
            <person name="Ruiz A."/>
            <person name="Russo S."/>
            <person name="Salzberg S.L."/>
            <person name="Sanchez-Gracia A."/>
            <person name="Saranga D.J."/>
            <person name="Sato H."/>
            <person name="Schaeffer S.W."/>
            <person name="Schatz M.C."/>
            <person name="Schlenke T."/>
            <person name="Schwartz R."/>
            <person name="Segarra C."/>
            <person name="Singh R.S."/>
            <person name="Sirot L."/>
            <person name="Sirota M."/>
            <person name="Sisneros N.B."/>
            <person name="Smith C.D."/>
            <person name="Smith T.F."/>
            <person name="Spieth J."/>
            <person name="Stage D.E."/>
            <person name="Stark A."/>
            <person name="Stephan W."/>
            <person name="Strausberg R.L."/>
            <person name="Strempel S."/>
            <person name="Sturgill D."/>
            <person name="Sutton G."/>
            <person name="Sutton G.G."/>
            <person name="Tao W."/>
            <person name="Teichmann S."/>
            <person name="Tobari Y.N."/>
            <person name="Tomimura Y."/>
            <person name="Tsolas J.M."/>
            <person name="Valente V.L."/>
            <person name="Venter E."/>
            <person name="Venter J.C."/>
            <person name="Vicario S."/>
            <person name="Vieira F.G."/>
            <person name="Vilella A.J."/>
            <person name="Villasante A."/>
            <person name="Walenz B."/>
            <person name="Wang J."/>
            <person name="Wasserman M."/>
            <person name="Watts T."/>
            <person name="Wilson D."/>
            <person name="Wilson R.K."/>
            <person name="Wing R.A."/>
            <person name="Wolfner M.F."/>
            <person name="Wong A."/>
            <person name="Wong G.K."/>
            <person name="Wu C.I."/>
            <person name="Wu G."/>
            <person name="Yamamoto D."/>
            <person name="Yang H.P."/>
            <person name="Yang S.P."/>
            <person name="Yorke J.A."/>
            <person name="Yoshida K."/>
            <person name="Zdobnov E."/>
            <person name="Zhang P."/>
            <person name="Zhang Y."/>
            <person name="Zimin A.V."/>
            <person name="Baldwin J."/>
            <person name="Abdouelleil A."/>
            <person name="Abdulkadir J."/>
            <person name="Abebe A."/>
            <person name="Abera B."/>
            <person name="Abreu J."/>
            <person name="Acer S.C."/>
            <person name="Aftuck L."/>
            <person name="Alexander A."/>
            <person name="An P."/>
            <person name="Anderson E."/>
            <person name="Anderson S."/>
            <person name="Arachi H."/>
            <person name="Azer M."/>
            <person name="Bachantsang P."/>
            <person name="Barry A."/>
            <person name="Bayul T."/>
            <person name="Berlin A."/>
            <person name="Bessette D."/>
            <person name="Bloom T."/>
            <person name="Blye J."/>
            <person name="Boguslavskiy L."/>
            <person name="Bonnet C."/>
            <person name="Boukhgalter B."/>
            <person name="Bourzgui I."/>
            <person name="Brown A."/>
            <person name="Cahill P."/>
            <person name="Channer S."/>
            <person name="Cheshatsang Y."/>
            <person name="Chuda L."/>
            <person name="Citroen M."/>
            <person name="Collymore A."/>
            <person name="Cooke P."/>
            <person name="Costello M."/>
            <person name="D'Aco K."/>
            <person name="Daza R."/>
            <person name="De Haan G."/>
            <person name="DeGray S."/>
            <person name="DeMaso C."/>
            <person name="Dhargay N."/>
            <person name="Dooley K."/>
            <person name="Dooley E."/>
            <person name="Doricent M."/>
            <person name="Dorje P."/>
            <person name="Dorjee K."/>
            <person name="Dupes A."/>
            <person name="Elong R."/>
            <person name="Falk J."/>
            <person name="Farina A."/>
            <person name="Faro S."/>
            <person name="Ferguson D."/>
            <person name="Fisher S."/>
            <person name="Foley C.D."/>
            <person name="Franke A."/>
            <person name="Friedrich D."/>
            <person name="Gadbois L."/>
            <person name="Gearin G."/>
            <person name="Gearin C.R."/>
            <person name="Giannoukos G."/>
            <person name="Goode T."/>
            <person name="Graham J."/>
            <person name="Grandbois E."/>
            <person name="Grewal S."/>
            <person name="Gyaltsen K."/>
            <person name="Hafez N."/>
            <person name="Hagos B."/>
            <person name="Hall J."/>
            <person name="Henson C."/>
            <person name="Hollinger A."/>
            <person name="Honan T."/>
            <person name="Huard M.D."/>
            <person name="Hughes L."/>
            <person name="Hurhula B."/>
            <person name="Husby M.E."/>
            <person name="Kamat A."/>
            <person name="Kanga B."/>
            <person name="Kashin S."/>
            <person name="Khazanovich D."/>
            <person name="Kisner P."/>
            <person name="Lance K."/>
            <person name="Lara M."/>
            <person name="Lee W."/>
            <person name="Lennon N."/>
            <person name="Letendre F."/>
            <person name="LeVine R."/>
            <person name="Lipovsky A."/>
            <person name="Liu X."/>
            <person name="Liu J."/>
            <person name="Liu S."/>
            <person name="Lokyitsang T."/>
            <person name="Lokyitsang Y."/>
            <person name="Lubonja R."/>
            <person name="Lui A."/>
            <person name="MacDonald P."/>
            <person name="Magnisalis V."/>
            <person name="Maru K."/>
            <person name="Matthews C."/>
            <person name="McCusker W."/>
            <person name="McDonough S."/>
            <person name="Mehta T."/>
            <person name="Meldrim J."/>
            <person name="Meneus L."/>
            <person name="Mihai O."/>
            <person name="Mihalev A."/>
            <person name="Mihova T."/>
            <person name="Mittelman R."/>
            <person name="Mlenga V."/>
            <person name="Montmayeur A."/>
            <person name="Mulrain L."/>
            <person name="Navidi A."/>
            <person name="Naylor J."/>
            <person name="Negash T."/>
            <person name="Nguyen T."/>
            <person name="Nguyen N."/>
            <person name="Nicol R."/>
            <person name="Norbu C."/>
            <person name="Norbu N."/>
            <person name="Novod N."/>
            <person name="O'Neill B."/>
            <person name="Osman S."/>
            <person name="Markiewicz E."/>
            <person name="Oyono O.L."/>
            <person name="Patti C."/>
            <person name="Phunkhang P."/>
            <person name="Pierre F."/>
            <person name="Priest M."/>
            <person name="Raghuraman S."/>
            <person name="Rege F."/>
            <person name="Reyes R."/>
            <person name="Rise C."/>
            <person name="Rogov P."/>
            <person name="Ross K."/>
            <person name="Ryan E."/>
            <person name="Settipalli S."/>
            <person name="Shea T."/>
            <person name="Sherpa N."/>
            <person name="Shi L."/>
            <person name="Shih D."/>
            <person name="Sparrow T."/>
            <person name="Spaulding J."/>
            <person name="Stalker J."/>
            <person name="Stange-Thomann N."/>
            <person name="Stavropoulos S."/>
            <person name="Stone C."/>
            <person name="Strader C."/>
            <person name="Tesfaye S."/>
            <person name="Thomson T."/>
            <person name="Thoulutsang Y."/>
            <person name="Thoulutsang D."/>
            <person name="Topham K."/>
            <person name="Topping I."/>
            <person name="Tsamla T."/>
            <person name="Vassiliev H."/>
            <person name="Vo A."/>
            <person name="Wangchuk T."/>
            <person name="Wangdi T."/>
            <person name="Weiand M."/>
            <person name="Wilkinson J."/>
            <person name="Wilson A."/>
            <person name="Yadav S."/>
            <person name="Young G."/>
            <person name="Yu Q."/>
            <person name="Zembek L."/>
            <person name="Zhong D."/>
            <person name="Zimmer A."/>
            <person name="Zwirko Z."/>
            <person name="Jaffe D.B."/>
            <person name="Alvarez P."/>
            <person name="Brockman W."/>
            <person name="Butler J."/>
            <person name="Chin C."/>
            <person name="Gnerre S."/>
            <person name="Grabherr M."/>
            <person name="Kleber M."/>
            <person name="Mauceli E."/>
            <person name="MacCallum I."/>
        </authorList>
    </citation>
    <scope>NUCLEOTIDE SEQUENCE [LARGE SCALE GENOMIC DNA]</scope>
    <source>
        <strain evidence="2">Tucson 15287-2541.00</strain>
    </source>
</reference>
<dbReference type="InterPro" id="IPR009069">
    <property type="entry name" value="Cys_alpha_HP_mot_SF"/>
</dbReference>
<gene>
    <name evidence="1" type="primary">Dgri\GH24306</name>
    <name evidence="1" type="ORF">Dgri_GH24306</name>
</gene>
<dbReference type="PhylomeDB" id="B4JML1"/>
<name>B4JML1_DROGR</name>
<protein>
    <submittedName>
        <fullName evidence="1">GH24306</fullName>
    </submittedName>
</protein>
<dbReference type="EMBL" id="CH916371">
    <property type="protein sequence ID" value="EDV91954.1"/>
    <property type="molecule type" value="Genomic_DNA"/>
</dbReference>
<dbReference type="OrthoDB" id="7883521at2759"/>
<keyword evidence="2" id="KW-1185">Reference proteome</keyword>
<organism evidence="2">
    <name type="scientific">Drosophila grimshawi</name>
    <name type="common">Hawaiian fruit fly</name>
    <name type="synonym">Idiomyia grimshawi</name>
    <dbReference type="NCBI Taxonomy" id="7222"/>
    <lineage>
        <taxon>Eukaryota</taxon>
        <taxon>Metazoa</taxon>
        <taxon>Ecdysozoa</taxon>
        <taxon>Arthropoda</taxon>
        <taxon>Hexapoda</taxon>
        <taxon>Insecta</taxon>
        <taxon>Pterygota</taxon>
        <taxon>Neoptera</taxon>
        <taxon>Endopterygota</taxon>
        <taxon>Diptera</taxon>
        <taxon>Brachycera</taxon>
        <taxon>Muscomorpha</taxon>
        <taxon>Ephydroidea</taxon>
        <taxon>Drosophilidae</taxon>
        <taxon>Drosophila</taxon>
        <taxon>Hawaiian Drosophila</taxon>
    </lineage>
</organism>
<dbReference type="AlphaFoldDB" id="B4JML1"/>
<dbReference type="HOGENOM" id="CLU_119223_0_0_1"/>
<evidence type="ECO:0000313" key="2">
    <source>
        <dbReference type="Proteomes" id="UP000001070"/>
    </source>
</evidence>
<dbReference type="InParanoid" id="B4JML1"/>
<dbReference type="OMA" id="RQRSCNC"/>
<evidence type="ECO:0000313" key="1">
    <source>
        <dbReference type="EMBL" id="EDV91954.1"/>
    </source>
</evidence>
<dbReference type="eggNOG" id="ENOG502TBGE">
    <property type="taxonomic scope" value="Eukaryota"/>
</dbReference>
<dbReference type="KEGG" id="dgr:6565614"/>
<proteinExistence type="predicted"/>
<accession>B4JML1</accession>
<sequence length="144" mass="16889">MGDILEPKPVAETTKLKRDSALGAIADIQRLSPEAIGHEFDRLAEHTQRHLVYDTHMPCLDVEELLMRCLRQHHQESFKCFKLMDHYQKCVSLATQDHIDQLAEYDEQLDQMTPLPVVPPQSMQPQSVKEPSRRSWFKPWTWLR</sequence>